<evidence type="ECO:0000259" key="1">
    <source>
        <dbReference type="PROSITE" id="PS50181"/>
    </source>
</evidence>
<gene>
    <name evidence="2" type="ORF">GGX14DRAFT_424912</name>
</gene>
<dbReference type="EMBL" id="JARJCW010000005">
    <property type="protein sequence ID" value="KAJ7224271.1"/>
    <property type="molecule type" value="Genomic_DNA"/>
</dbReference>
<organism evidence="2 3">
    <name type="scientific">Mycena pura</name>
    <dbReference type="NCBI Taxonomy" id="153505"/>
    <lineage>
        <taxon>Eukaryota</taxon>
        <taxon>Fungi</taxon>
        <taxon>Dikarya</taxon>
        <taxon>Basidiomycota</taxon>
        <taxon>Agaricomycotina</taxon>
        <taxon>Agaricomycetes</taxon>
        <taxon>Agaricomycetidae</taxon>
        <taxon>Agaricales</taxon>
        <taxon>Marasmiineae</taxon>
        <taxon>Mycenaceae</taxon>
        <taxon>Mycena</taxon>
    </lineage>
</organism>
<proteinExistence type="predicted"/>
<sequence>MHKRAVHEVFTILPPHAIVGCFQGPIMSFFTAARPRTSSLPNETLVAIFDGLAPSVLGDIARVSRRFNAVAERMLYASISITDSLSASSPYPAKTLRCCRSMLSRPHLVEVIKRLQIRWQGDFRTLEPQDLVVACLQVGVAFRCLAFLEGLDIFLGPANRTVVPSQPIHAVERILQGCQFPYLRYCSLGAEWAKDVQPYTTILPAFLSLVPSLRQLKLSDNHAALILAPDALPSLSYFRGSPDTAAFLLPGRPVHHLALIGQDSDVNRENLPKIALTSVPLRSLDLSAMQVRPQLLRSISKYLPDIENLKVRLALRHTLHYSLSGSTLLAALSPALHDFHHLVSFDLSPTEINSIQQANFAEEATLCTEWLRACPTLRRIVFPSGTEWQLADDGTDWLVG</sequence>
<name>A0AAD7E1Z5_9AGAR</name>
<reference evidence="2" key="1">
    <citation type="submission" date="2023-03" db="EMBL/GenBank/DDBJ databases">
        <title>Massive genome expansion in bonnet fungi (Mycena s.s.) driven by repeated elements and novel gene families across ecological guilds.</title>
        <authorList>
            <consortium name="Lawrence Berkeley National Laboratory"/>
            <person name="Harder C.B."/>
            <person name="Miyauchi S."/>
            <person name="Viragh M."/>
            <person name="Kuo A."/>
            <person name="Thoen E."/>
            <person name="Andreopoulos B."/>
            <person name="Lu D."/>
            <person name="Skrede I."/>
            <person name="Drula E."/>
            <person name="Henrissat B."/>
            <person name="Morin E."/>
            <person name="Kohler A."/>
            <person name="Barry K."/>
            <person name="LaButti K."/>
            <person name="Morin E."/>
            <person name="Salamov A."/>
            <person name="Lipzen A."/>
            <person name="Mereny Z."/>
            <person name="Hegedus B."/>
            <person name="Baldrian P."/>
            <person name="Stursova M."/>
            <person name="Weitz H."/>
            <person name="Taylor A."/>
            <person name="Grigoriev I.V."/>
            <person name="Nagy L.G."/>
            <person name="Martin F."/>
            <person name="Kauserud H."/>
        </authorList>
    </citation>
    <scope>NUCLEOTIDE SEQUENCE</scope>
    <source>
        <strain evidence="2">9144</strain>
    </source>
</reference>
<dbReference type="InterPro" id="IPR032675">
    <property type="entry name" value="LRR_dom_sf"/>
</dbReference>
<dbReference type="PROSITE" id="PS50181">
    <property type="entry name" value="FBOX"/>
    <property type="match status" value="1"/>
</dbReference>
<feature type="domain" description="F-box" evidence="1">
    <location>
        <begin position="34"/>
        <end position="79"/>
    </location>
</feature>
<dbReference type="Gene3D" id="3.80.10.10">
    <property type="entry name" value="Ribonuclease Inhibitor"/>
    <property type="match status" value="1"/>
</dbReference>
<dbReference type="AlphaFoldDB" id="A0AAD7E1Z5"/>
<dbReference type="PROSITE" id="PS51257">
    <property type="entry name" value="PROKAR_LIPOPROTEIN"/>
    <property type="match status" value="1"/>
</dbReference>
<evidence type="ECO:0000313" key="3">
    <source>
        <dbReference type="Proteomes" id="UP001219525"/>
    </source>
</evidence>
<dbReference type="Proteomes" id="UP001219525">
    <property type="component" value="Unassembled WGS sequence"/>
</dbReference>
<comment type="caution">
    <text evidence="2">The sequence shown here is derived from an EMBL/GenBank/DDBJ whole genome shotgun (WGS) entry which is preliminary data.</text>
</comment>
<accession>A0AAD7E1Z5</accession>
<dbReference type="Pfam" id="PF12937">
    <property type="entry name" value="F-box-like"/>
    <property type="match status" value="1"/>
</dbReference>
<keyword evidence="3" id="KW-1185">Reference proteome</keyword>
<dbReference type="InterPro" id="IPR001810">
    <property type="entry name" value="F-box_dom"/>
</dbReference>
<dbReference type="SUPFAM" id="SSF52047">
    <property type="entry name" value="RNI-like"/>
    <property type="match status" value="1"/>
</dbReference>
<protein>
    <recommendedName>
        <fullName evidence="1">F-box domain-containing protein</fullName>
    </recommendedName>
</protein>
<evidence type="ECO:0000313" key="2">
    <source>
        <dbReference type="EMBL" id="KAJ7224271.1"/>
    </source>
</evidence>